<dbReference type="Proteomes" id="UP000828390">
    <property type="component" value="Unassembled WGS sequence"/>
</dbReference>
<keyword evidence="2" id="KW-1185">Reference proteome</keyword>
<gene>
    <name evidence="1" type="ORF">DPMN_158659</name>
</gene>
<sequence length="64" mass="7274">MSGSVYRSTDRYFRSNSTIRRRTRIGFPTSIQTVGIGCSSNIPDAHSTYNRQQSYNFETRYAGG</sequence>
<organism evidence="1 2">
    <name type="scientific">Dreissena polymorpha</name>
    <name type="common">Zebra mussel</name>
    <name type="synonym">Mytilus polymorpha</name>
    <dbReference type="NCBI Taxonomy" id="45954"/>
    <lineage>
        <taxon>Eukaryota</taxon>
        <taxon>Metazoa</taxon>
        <taxon>Spiralia</taxon>
        <taxon>Lophotrochozoa</taxon>
        <taxon>Mollusca</taxon>
        <taxon>Bivalvia</taxon>
        <taxon>Autobranchia</taxon>
        <taxon>Heteroconchia</taxon>
        <taxon>Euheterodonta</taxon>
        <taxon>Imparidentia</taxon>
        <taxon>Neoheterodontei</taxon>
        <taxon>Myida</taxon>
        <taxon>Dreissenoidea</taxon>
        <taxon>Dreissenidae</taxon>
        <taxon>Dreissena</taxon>
    </lineage>
</organism>
<comment type="caution">
    <text evidence="1">The sequence shown here is derived from an EMBL/GenBank/DDBJ whole genome shotgun (WGS) entry which is preliminary data.</text>
</comment>
<dbReference type="EMBL" id="JAIWYP010000008">
    <property type="protein sequence ID" value="KAH3780837.1"/>
    <property type="molecule type" value="Genomic_DNA"/>
</dbReference>
<evidence type="ECO:0000313" key="1">
    <source>
        <dbReference type="EMBL" id="KAH3780837.1"/>
    </source>
</evidence>
<reference evidence="1" key="1">
    <citation type="journal article" date="2019" name="bioRxiv">
        <title>The Genome of the Zebra Mussel, Dreissena polymorpha: A Resource for Invasive Species Research.</title>
        <authorList>
            <person name="McCartney M.A."/>
            <person name="Auch B."/>
            <person name="Kono T."/>
            <person name="Mallez S."/>
            <person name="Zhang Y."/>
            <person name="Obille A."/>
            <person name="Becker A."/>
            <person name="Abrahante J.E."/>
            <person name="Garbe J."/>
            <person name="Badalamenti J.P."/>
            <person name="Herman A."/>
            <person name="Mangelson H."/>
            <person name="Liachko I."/>
            <person name="Sullivan S."/>
            <person name="Sone E.D."/>
            <person name="Koren S."/>
            <person name="Silverstein K.A.T."/>
            <person name="Beckman K.B."/>
            <person name="Gohl D.M."/>
        </authorList>
    </citation>
    <scope>NUCLEOTIDE SEQUENCE</scope>
    <source>
        <strain evidence="1">Duluth1</strain>
        <tissue evidence="1">Whole animal</tissue>
    </source>
</reference>
<accession>A0A9D4EI84</accession>
<dbReference type="AlphaFoldDB" id="A0A9D4EI84"/>
<reference evidence="1" key="2">
    <citation type="submission" date="2020-11" db="EMBL/GenBank/DDBJ databases">
        <authorList>
            <person name="McCartney M.A."/>
            <person name="Auch B."/>
            <person name="Kono T."/>
            <person name="Mallez S."/>
            <person name="Becker A."/>
            <person name="Gohl D.M."/>
            <person name="Silverstein K.A.T."/>
            <person name="Koren S."/>
            <person name="Bechman K.B."/>
            <person name="Herman A."/>
            <person name="Abrahante J.E."/>
            <person name="Garbe J."/>
        </authorList>
    </citation>
    <scope>NUCLEOTIDE SEQUENCE</scope>
    <source>
        <strain evidence="1">Duluth1</strain>
        <tissue evidence="1">Whole animal</tissue>
    </source>
</reference>
<proteinExistence type="predicted"/>
<evidence type="ECO:0000313" key="2">
    <source>
        <dbReference type="Proteomes" id="UP000828390"/>
    </source>
</evidence>
<protein>
    <submittedName>
        <fullName evidence="1">Uncharacterized protein</fullName>
    </submittedName>
</protein>
<name>A0A9D4EI84_DREPO</name>